<evidence type="ECO:0000313" key="2">
    <source>
        <dbReference type="Proteomes" id="UP000257127"/>
    </source>
</evidence>
<dbReference type="AlphaFoldDB" id="A0A3E1F121"/>
<dbReference type="EMBL" id="QURB01000001">
    <property type="protein sequence ID" value="RFC55505.1"/>
    <property type="molecule type" value="Genomic_DNA"/>
</dbReference>
<protein>
    <submittedName>
        <fullName evidence="1">Uncharacterized protein</fullName>
    </submittedName>
</protein>
<dbReference type="Proteomes" id="UP000257127">
    <property type="component" value="Unassembled WGS sequence"/>
</dbReference>
<proteinExistence type="predicted"/>
<keyword evidence="2" id="KW-1185">Reference proteome</keyword>
<reference evidence="1 2" key="1">
    <citation type="submission" date="2018-08" db="EMBL/GenBank/DDBJ databases">
        <title>The draft genome squence of Brumimicrobium sp. N62.</title>
        <authorList>
            <person name="Du Z.-J."/>
            <person name="Luo H.-R."/>
        </authorList>
    </citation>
    <scope>NUCLEOTIDE SEQUENCE [LARGE SCALE GENOMIC DNA]</scope>
    <source>
        <strain evidence="1 2">N62</strain>
    </source>
</reference>
<sequence>MCAGLSLWANGQDLTTVHVVQELNYSSIHVYILQDGQTQNHYKSSASNEDILNIGNTVQLDLDSDNSNKPVYIDGAKSSLIAIEIERNFNNDEGGFNLTDDILYHLPYQEGDILFFENSQHITDLTELLYAQEEKNIEENENLQDSSILFAFESKFPDFKSFRLHLGNRYSIQERDGYTDDELIEFYNYDHINDDALKSFFNEFRMIGIGDSIYYYHNTNEVIIFHKEYYKGRIKAKFLSLLNKDKDLLDNYRGSLLMDSYLTIDGEININNPLFIIISDPNNSDRKIEHKSQVYVTYPPADCENTSARIALEATVKEFGYIDYNASPGDYIDEKDIYKIPLRTRNATVEIKWKGANSTGNDIQIINNYDGKTITHNFITPGTYEVISRIEYTDTILQETVVLEETTPVKVSGDVCTTDEDWGYDNEKTSTWRLDGKAWTSNNLFGKHIGSYSHAYEKKRGKWKRRRINMSTRIQGRYRNSQCIEKELVVGFKPGNRRRVRKVKSRGFLNYKSYSFGNEADIYSGHRIDSKGLSFIIKLTPCP</sequence>
<gene>
    <name evidence="1" type="ORF">DXU93_00800</name>
</gene>
<organism evidence="1 2">
    <name type="scientific">Brumimicrobium aurantiacum</name>
    <dbReference type="NCBI Taxonomy" id="1737063"/>
    <lineage>
        <taxon>Bacteria</taxon>
        <taxon>Pseudomonadati</taxon>
        <taxon>Bacteroidota</taxon>
        <taxon>Flavobacteriia</taxon>
        <taxon>Flavobacteriales</taxon>
        <taxon>Crocinitomicaceae</taxon>
        <taxon>Brumimicrobium</taxon>
    </lineage>
</organism>
<evidence type="ECO:0000313" key="1">
    <source>
        <dbReference type="EMBL" id="RFC55505.1"/>
    </source>
</evidence>
<name>A0A3E1F121_9FLAO</name>
<comment type="caution">
    <text evidence="1">The sequence shown here is derived from an EMBL/GenBank/DDBJ whole genome shotgun (WGS) entry which is preliminary data.</text>
</comment>
<accession>A0A3E1F121</accession>